<dbReference type="EMBL" id="JAFNEN010000272">
    <property type="protein sequence ID" value="KAG8187440.1"/>
    <property type="molecule type" value="Genomic_DNA"/>
</dbReference>
<dbReference type="Proteomes" id="UP000827092">
    <property type="component" value="Unassembled WGS sequence"/>
</dbReference>
<keyword evidence="3" id="KW-1185">Reference proteome</keyword>
<keyword evidence="1" id="KW-0812">Transmembrane</keyword>
<feature type="transmembrane region" description="Helical" evidence="1">
    <location>
        <begin position="73"/>
        <end position="92"/>
    </location>
</feature>
<keyword evidence="1" id="KW-1133">Transmembrane helix</keyword>
<keyword evidence="1" id="KW-0472">Membrane</keyword>
<reference evidence="2 3" key="1">
    <citation type="journal article" date="2022" name="Nat. Ecol. Evol.">
        <title>A masculinizing supergene underlies an exaggerated male reproductive morph in a spider.</title>
        <authorList>
            <person name="Hendrickx F."/>
            <person name="De Corte Z."/>
            <person name="Sonet G."/>
            <person name="Van Belleghem S.M."/>
            <person name="Kostlbacher S."/>
            <person name="Vangestel C."/>
        </authorList>
    </citation>
    <scope>NUCLEOTIDE SEQUENCE [LARGE SCALE GENOMIC DNA]</scope>
    <source>
        <strain evidence="2">W744_W776</strain>
    </source>
</reference>
<evidence type="ECO:0000256" key="1">
    <source>
        <dbReference type="SAM" id="Phobius"/>
    </source>
</evidence>
<proteinExistence type="predicted"/>
<accession>A0AAV6USI0</accession>
<dbReference type="AlphaFoldDB" id="A0AAV6USI0"/>
<organism evidence="2 3">
    <name type="scientific">Oedothorax gibbosus</name>
    <dbReference type="NCBI Taxonomy" id="931172"/>
    <lineage>
        <taxon>Eukaryota</taxon>
        <taxon>Metazoa</taxon>
        <taxon>Ecdysozoa</taxon>
        <taxon>Arthropoda</taxon>
        <taxon>Chelicerata</taxon>
        <taxon>Arachnida</taxon>
        <taxon>Araneae</taxon>
        <taxon>Araneomorphae</taxon>
        <taxon>Entelegynae</taxon>
        <taxon>Araneoidea</taxon>
        <taxon>Linyphiidae</taxon>
        <taxon>Erigoninae</taxon>
        <taxon>Oedothorax</taxon>
    </lineage>
</organism>
<feature type="transmembrane region" description="Helical" evidence="1">
    <location>
        <begin position="32"/>
        <end position="61"/>
    </location>
</feature>
<evidence type="ECO:0000313" key="2">
    <source>
        <dbReference type="EMBL" id="KAG8187440.1"/>
    </source>
</evidence>
<protein>
    <submittedName>
        <fullName evidence="2">Uncharacterized protein</fullName>
    </submittedName>
</protein>
<evidence type="ECO:0000313" key="3">
    <source>
        <dbReference type="Proteomes" id="UP000827092"/>
    </source>
</evidence>
<comment type="caution">
    <text evidence="2">The sequence shown here is derived from an EMBL/GenBank/DDBJ whole genome shotgun (WGS) entry which is preliminary data.</text>
</comment>
<name>A0AAV6USI0_9ARAC</name>
<sequence length="99" mass="11217">MESGNATFPEVSWFNNGTFNCDSYLPYQRSPFFNGLGCLATVIIALSSIFRSMALIIGFFWDETLRFQMDDRLIIYLSCTTTLHVTLVFYAVSTVCSVE</sequence>
<gene>
    <name evidence="2" type="ORF">JTE90_009512</name>
</gene>